<dbReference type="OrthoDB" id="4743826at2"/>
<dbReference type="InterPro" id="IPR029058">
    <property type="entry name" value="AB_hydrolase_fold"/>
</dbReference>
<dbReference type="AlphaFoldDB" id="A0A0M2ZEJ1"/>
<dbReference type="EMBL" id="MVHP01000003">
    <property type="protein sequence ID" value="ORA68358.1"/>
    <property type="molecule type" value="Genomic_DNA"/>
</dbReference>
<accession>A0A1A0Q770</accession>
<sequence length="187" mass="20028">MPSSMVTVDGFSVPVEVAGPDKGSVVLLLCAAHHAPATYAAVCQRLHTASLRTIAVGADPRLTAKSVIGILDALEVKWALLVGDRVGAELAWELAATRLDRFIGLVVIDRGHPRIADVSGVVRDEHCPPVELNTTALVSSSAARAVAKASQRYVYGDYRMVDLLRRRNAEDSTAQLAAEIVMRSSTW</sequence>
<dbReference type="Proteomes" id="UP000192772">
    <property type="component" value="Unassembled WGS sequence"/>
</dbReference>
<evidence type="ECO:0000313" key="2">
    <source>
        <dbReference type="Proteomes" id="UP000192772"/>
    </source>
</evidence>
<organism evidence="1 2">
    <name type="scientific">Mycolicibacterium elephantis</name>
    <dbReference type="NCBI Taxonomy" id="81858"/>
    <lineage>
        <taxon>Bacteria</taxon>
        <taxon>Bacillati</taxon>
        <taxon>Actinomycetota</taxon>
        <taxon>Actinomycetes</taxon>
        <taxon>Mycobacteriales</taxon>
        <taxon>Mycobacteriaceae</taxon>
        <taxon>Mycolicibacterium</taxon>
    </lineage>
</organism>
<reference evidence="1 2" key="1">
    <citation type="submission" date="2017-02" db="EMBL/GenBank/DDBJ databases">
        <title>The new phylogeny of genus Mycobacterium.</title>
        <authorList>
            <person name="Tortoli E."/>
            <person name="Trovato A."/>
            <person name="Cirillo D.M."/>
        </authorList>
    </citation>
    <scope>NUCLEOTIDE SEQUENCE [LARGE SCALE GENOMIC DNA]</scope>
    <source>
        <strain evidence="1 2">FI-09383</strain>
    </source>
</reference>
<accession>A0A0M2ZEJ1</accession>
<comment type="caution">
    <text evidence="1">The sequence shown here is derived from an EMBL/GenBank/DDBJ whole genome shotgun (WGS) entry which is preliminary data.</text>
</comment>
<proteinExistence type="predicted"/>
<dbReference type="STRING" id="81858.BST23_04565"/>
<name>A0A0M2ZEJ1_9MYCO</name>
<keyword evidence="1" id="KW-0378">Hydrolase</keyword>
<dbReference type="SUPFAM" id="SSF53474">
    <property type="entry name" value="alpha/beta-Hydrolases"/>
    <property type="match status" value="1"/>
</dbReference>
<evidence type="ECO:0000313" key="1">
    <source>
        <dbReference type="EMBL" id="ORA68358.1"/>
    </source>
</evidence>
<dbReference type="Gene3D" id="3.40.50.1820">
    <property type="entry name" value="alpha/beta hydrolase"/>
    <property type="match status" value="1"/>
</dbReference>
<gene>
    <name evidence="1" type="ORF">BST23_04565</name>
</gene>
<protein>
    <submittedName>
        <fullName evidence="1">Alpha/beta hydrolase</fullName>
    </submittedName>
</protein>
<dbReference type="GO" id="GO:0016787">
    <property type="term" value="F:hydrolase activity"/>
    <property type="evidence" value="ECO:0007669"/>
    <property type="project" value="UniProtKB-KW"/>
</dbReference>